<evidence type="ECO:0000313" key="2">
    <source>
        <dbReference type="Proteomes" id="UP000053105"/>
    </source>
</evidence>
<organism evidence="1 2">
    <name type="scientific">Melipona quadrifasciata</name>
    <dbReference type="NCBI Taxonomy" id="166423"/>
    <lineage>
        <taxon>Eukaryota</taxon>
        <taxon>Metazoa</taxon>
        <taxon>Ecdysozoa</taxon>
        <taxon>Arthropoda</taxon>
        <taxon>Hexapoda</taxon>
        <taxon>Insecta</taxon>
        <taxon>Pterygota</taxon>
        <taxon>Neoptera</taxon>
        <taxon>Endopterygota</taxon>
        <taxon>Hymenoptera</taxon>
        <taxon>Apocrita</taxon>
        <taxon>Aculeata</taxon>
        <taxon>Apoidea</taxon>
        <taxon>Anthophila</taxon>
        <taxon>Apidae</taxon>
        <taxon>Melipona</taxon>
    </lineage>
</organism>
<proteinExistence type="predicted"/>
<accession>A0A0M9AAM7</accession>
<keyword evidence="2" id="KW-1185">Reference proteome</keyword>
<dbReference type="EMBL" id="KQ435699">
    <property type="protein sequence ID" value="KOX80600.1"/>
    <property type="molecule type" value="Genomic_DNA"/>
</dbReference>
<name>A0A0M9AAM7_9HYME</name>
<evidence type="ECO:0000313" key="1">
    <source>
        <dbReference type="EMBL" id="KOX80600.1"/>
    </source>
</evidence>
<protein>
    <submittedName>
        <fullName evidence="1">Uncharacterized protein</fullName>
    </submittedName>
</protein>
<gene>
    <name evidence="1" type="ORF">WN51_05455</name>
</gene>
<reference evidence="1 2" key="1">
    <citation type="submission" date="2015-07" db="EMBL/GenBank/DDBJ databases">
        <title>The genome of Melipona quadrifasciata.</title>
        <authorList>
            <person name="Pan H."/>
            <person name="Kapheim K."/>
        </authorList>
    </citation>
    <scope>NUCLEOTIDE SEQUENCE [LARGE SCALE GENOMIC DNA]</scope>
    <source>
        <strain evidence="1">0111107301</strain>
        <tissue evidence="1">Whole body</tissue>
    </source>
</reference>
<dbReference type="Proteomes" id="UP000053105">
    <property type="component" value="Unassembled WGS sequence"/>
</dbReference>
<sequence>MYSGSLPISGTSTLSESFIRSTFFESVWKNCGLEYPENSNVNVIIEEFADAKSRGSKIQKFQDSKIQFYLYTELPTSWMHFHVALKRELKAVRNSRCRRWCRWTDDDGSRCWYDRIICLNGISGGWAGGYWKLSWVVNKESKCIEKSDDLEKCVERDKSMNVPERAHLGIFMVQVEVCAQFAQMAHLRIRVAIYEHCSTGCIRTIEIRFIDRRSITYVLELSQKWGEYFEVYAIEKRIENLGDNRTGFIYLKQTHEVGQFKNHDSRRIIWFVFSEMS</sequence>
<dbReference type="AlphaFoldDB" id="A0A0M9AAM7"/>